<name>A0A1D7VM20_9ACTN</name>
<gene>
    <name evidence="6" type="ORF">SL103_17430</name>
</gene>
<dbReference type="PRINTS" id="PR00039">
    <property type="entry name" value="HTHLYSR"/>
</dbReference>
<dbReference type="Pfam" id="PF03466">
    <property type="entry name" value="LysR_substrate"/>
    <property type="match status" value="1"/>
</dbReference>
<dbReference type="FunFam" id="1.10.10.10:FF:000001">
    <property type="entry name" value="LysR family transcriptional regulator"/>
    <property type="match status" value="1"/>
</dbReference>
<dbReference type="RefSeq" id="WP_069569934.1">
    <property type="nucleotide sequence ID" value="NZ_CP017157.1"/>
</dbReference>
<evidence type="ECO:0000256" key="4">
    <source>
        <dbReference type="ARBA" id="ARBA00023163"/>
    </source>
</evidence>
<keyword evidence="2" id="KW-0805">Transcription regulation</keyword>
<dbReference type="GO" id="GO:0000976">
    <property type="term" value="F:transcription cis-regulatory region binding"/>
    <property type="evidence" value="ECO:0007669"/>
    <property type="project" value="TreeGrafter"/>
</dbReference>
<dbReference type="GO" id="GO:0003700">
    <property type="term" value="F:DNA-binding transcription factor activity"/>
    <property type="evidence" value="ECO:0007669"/>
    <property type="project" value="InterPro"/>
</dbReference>
<feature type="domain" description="HTH lysR-type" evidence="5">
    <location>
        <begin position="1"/>
        <end position="58"/>
    </location>
</feature>
<evidence type="ECO:0000256" key="1">
    <source>
        <dbReference type="ARBA" id="ARBA00009437"/>
    </source>
</evidence>
<dbReference type="InterPro" id="IPR000847">
    <property type="entry name" value="LysR_HTH_N"/>
</dbReference>
<dbReference type="Pfam" id="PF00126">
    <property type="entry name" value="HTH_1"/>
    <property type="match status" value="1"/>
</dbReference>
<dbReference type="InterPro" id="IPR036388">
    <property type="entry name" value="WH-like_DNA-bd_sf"/>
</dbReference>
<evidence type="ECO:0000256" key="3">
    <source>
        <dbReference type="ARBA" id="ARBA00023125"/>
    </source>
</evidence>
<evidence type="ECO:0000313" key="7">
    <source>
        <dbReference type="Proteomes" id="UP000094094"/>
    </source>
</evidence>
<dbReference type="Gene3D" id="3.40.190.10">
    <property type="entry name" value="Periplasmic binding protein-like II"/>
    <property type="match status" value="2"/>
</dbReference>
<dbReference type="Gene3D" id="1.10.10.10">
    <property type="entry name" value="Winged helix-like DNA-binding domain superfamily/Winged helix DNA-binding domain"/>
    <property type="match status" value="1"/>
</dbReference>
<dbReference type="PANTHER" id="PTHR30126">
    <property type="entry name" value="HTH-TYPE TRANSCRIPTIONAL REGULATOR"/>
    <property type="match status" value="1"/>
</dbReference>
<dbReference type="InterPro" id="IPR036390">
    <property type="entry name" value="WH_DNA-bd_sf"/>
</dbReference>
<keyword evidence="3" id="KW-0238">DNA-binding</keyword>
<dbReference type="InterPro" id="IPR005119">
    <property type="entry name" value="LysR_subst-bd"/>
</dbReference>
<accession>A0A1D7VM20</accession>
<keyword evidence="7" id="KW-1185">Reference proteome</keyword>
<protein>
    <submittedName>
        <fullName evidence="6">LysR family transcriptional regulator</fullName>
    </submittedName>
</protein>
<dbReference type="PROSITE" id="PS50931">
    <property type="entry name" value="HTH_LYSR"/>
    <property type="match status" value="1"/>
</dbReference>
<dbReference type="Proteomes" id="UP000094094">
    <property type="component" value="Chromosome"/>
</dbReference>
<dbReference type="AlphaFoldDB" id="A0A1D7VM20"/>
<dbReference type="PANTHER" id="PTHR30126:SF40">
    <property type="entry name" value="HTH-TYPE TRANSCRIPTIONAL REGULATOR GLTR"/>
    <property type="match status" value="1"/>
</dbReference>
<organism evidence="6 7">
    <name type="scientific">Streptomyces lydicus</name>
    <dbReference type="NCBI Taxonomy" id="47763"/>
    <lineage>
        <taxon>Bacteria</taxon>
        <taxon>Bacillati</taxon>
        <taxon>Actinomycetota</taxon>
        <taxon>Actinomycetes</taxon>
        <taxon>Kitasatosporales</taxon>
        <taxon>Streptomycetaceae</taxon>
        <taxon>Streptomyces</taxon>
    </lineage>
</organism>
<dbReference type="EMBL" id="CP017157">
    <property type="protein sequence ID" value="AOP47790.1"/>
    <property type="molecule type" value="Genomic_DNA"/>
</dbReference>
<reference evidence="6 7" key="1">
    <citation type="submission" date="2016-09" db="EMBL/GenBank/DDBJ databases">
        <title>Complete genome sequencing of Streptomyces lydicus 103 and metabolic pathways analysis of antibiotic biosynthesis.</title>
        <authorList>
            <person name="Jia N."/>
            <person name="Ding M.-Z."/>
            <person name="Gao F."/>
            <person name="Yuan Y.-J."/>
        </authorList>
    </citation>
    <scope>NUCLEOTIDE SEQUENCE [LARGE SCALE GENOMIC DNA]</scope>
    <source>
        <strain evidence="6 7">103</strain>
    </source>
</reference>
<evidence type="ECO:0000313" key="6">
    <source>
        <dbReference type="EMBL" id="AOP47790.1"/>
    </source>
</evidence>
<dbReference type="OrthoDB" id="8479357at2"/>
<evidence type="ECO:0000259" key="5">
    <source>
        <dbReference type="PROSITE" id="PS50931"/>
    </source>
</evidence>
<dbReference type="SUPFAM" id="SSF53850">
    <property type="entry name" value="Periplasmic binding protein-like II"/>
    <property type="match status" value="1"/>
</dbReference>
<evidence type="ECO:0000256" key="2">
    <source>
        <dbReference type="ARBA" id="ARBA00023015"/>
    </source>
</evidence>
<dbReference type="SUPFAM" id="SSF46785">
    <property type="entry name" value="Winged helix' DNA-binding domain"/>
    <property type="match status" value="1"/>
</dbReference>
<comment type="similarity">
    <text evidence="1">Belongs to the LysR transcriptional regulatory family.</text>
</comment>
<dbReference type="KEGG" id="slc:SL103_17430"/>
<proteinExistence type="inferred from homology"/>
<keyword evidence="4" id="KW-0804">Transcription</keyword>
<sequence length="310" mass="33153">MDSRYLRAFVAVADHGGISSAAQALGYAQSSLSAQLKRLEADLGVSVLVRHGAGAVLSEAGARLLPYAREALELEEQMRRVARGGRPRLRIGAQESLAHVWMPEVLAALEYGAGGAEGGADTELTVANRRTLEQAFGAGELDVVFQYDNGMRALGPHAVVGHDRTVVVAGPGHPLAREEEVTPEQLLGYDFLVAERGCTSEMLVDRFGRDLLAGAQLAMIQGSLSALLRLTGHGHGLSLLPELAVTRELQEGELVTLCLTERIRPVSIVAQWRPRLGPAERTLRVLLDVARRADPLPQATNEAARAAKAS</sequence>